<reference evidence="4 5" key="1">
    <citation type="submission" date="2017-12" db="EMBL/GenBank/DDBJ databases">
        <title>Comparative genomics of Botrytis spp.</title>
        <authorList>
            <person name="Valero-Jimenez C.A."/>
            <person name="Tapia P."/>
            <person name="Veloso J."/>
            <person name="Silva-Moreno E."/>
            <person name="Staats M."/>
            <person name="Valdes J.H."/>
            <person name="Van Kan J.A.L."/>
        </authorList>
    </citation>
    <scope>NUCLEOTIDE SEQUENCE [LARGE SCALE GENOMIC DNA]</scope>
    <source>
        <strain evidence="4 5">MUCL11595</strain>
    </source>
</reference>
<dbReference type="InterPro" id="IPR013149">
    <property type="entry name" value="ADH-like_C"/>
</dbReference>
<dbReference type="GO" id="GO:0016651">
    <property type="term" value="F:oxidoreductase activity, acting on NAD(P)H"/>
    <property type="evidence" value="ECO:0007669"/>
    <property type="project" value="TreeGrafter"/>
</dbReference>
<dbReference type="PANTHER" id="PTHR48106:SF18">
    <property type="entry name" value="QUINONE OXIDOREDUCTASE PIG3"/>
    <property type="match status" value="1"/>
</dbReference>
<accession>A0A4Z1IS56</accession>
<dbReference type="NCBIfam" id="TIGR02824">
    <property type="entry name" value="quinone_pig3"/>
    <property type="match status" value="1"/>
</dbReference>
<name>A0A4Z1IS56_9HELO</name>
<evidence type="ECO:0000313" key="5">
    <source>
        <dbReference type="Proteomes" id="UP000297527"/>
    </source>
</evidence>
<keyword evidence="1" id="KW-0521">NADP</keyword>
<dbReference type="Pfam" id="PF00107">
    <property type="entry name" value="ADH_zinc_N"/>
    <property type="match status" value="1"/>
</dbReference>
<evidence type="ECO:0000259" key="3">
    <source>
        <dbReference type="SMART" id="SM00829"/>
    </source>
</evidence>
<dbReference type="SUPFAM" id="SSF50129">
    <property type="entry name" value="GroES-like"/>
    <property type="match status" value="1"/>
</dbReference>
<dbReference type="EMBL" id="PQXN01000043">
    <property type="protein sequence ID" value="TGO59583.1"/>
    <property type="molecule type" value="Genomic_DNA"/>
</dbReference>
<sequence length="423" mass="45647">MPETMRAVDIKDGKGHADALFINDSTPKPTAQSGEAIVKVKAFGLNRMDLLQREGLYPVPPQAPKTLGVEFSGTIESLGTDIKEDFSVGDEVFGLAYGGAYAEYLAVSTHMLLKKPDHLSWEEAAGIPETWITATQAMYLVGEFSQGKSILWHAGASSVSIAGIQLAKNSGASAIYVTAGSQEKIDFCVSTLGATAGFNYKTQDWAKEITTATDGKGVDIIVDFVGANYFQGDLDVAAKDARVVLLGVMSGTKLPSGVDMGAFIFKRVRFEGSTLRSRDVDYQGKLRDKLEEYLPKFEDGTFKIFVDKVFPWEKVVEAHKEMEKNTKHTAHEGVAAEGTGKEGGCFMRRWGGGFRGRGRGNGGMWTEKEFPGGVEGEKTLGGVVETDDGVLVWSTSEQSHPFPRKIGSQSAKLRIGFVSAAQG</sequence>
<dbReference type="AlphaFoldDB" id="A0A4Z1IS56"/>
<comment type="caution">
    <text evidence="4">The sequence shown here is derived from an EMBL/GenBank/DDBJ whole genome shotgun (WGS) entry which is preliminary data.</text>
</comment>
<dbReference type="Proteomes" id="UP000297527">
    <property type="component" value="Unassembled WGS sequence"/>
</dbReference>
<gene>
    <name evidence="4" type="ORF">BCON_0043g00420</name>
</gene>
<dbReference type="InterPro" id="IPR014189">
    <property type="entry name" value="Quinone_OxRdtase_PIG3"/>
</dbReference>
<dbReference type="InterPro" id="IPR036291">
    <property type="entry name" value="NAD(P)-bd_dom_sf"/>
</dbReference>
<dbReference type="SUPFAM" id="SSF51735">
    <property type="entry name" value="NAD(P)-binding Rossmann-fold domains"/>
    <property type="match status" value="1"/>
</dbReference>
<dbReference type="Pfam" id="PF08240">
    <property type="entry name" value="ADH_N"/>
    <property type="match status" value="1"/>
</dbReference>
<dbReference type="Gene3D" id="3.40.50.720">
    <property type="entry name" value="NAD(P)-binding Rossmann-like Domain"/>
    <property type="match status" value="1"/>
</dbReference>
<evidence type="ECO:0000313" key="4">
    <source>
        <dbReference type="EMBL" id="TGO59583.1"/>
    </source>
</evidence>
<dbReference type="InterPro" id="IPR020843">
    <property type="entry name" value="ER"/>
</dbReference>
<dbReference type="CDD" id="cd05276">
    <property type="entry name" value="p53_inducible_oxidoreductase"/>
    <property type="match status" value="1"/>
</dbReference>
<dbReference type="GO" id="GO:0070402">
    <property type="term" value="F:NADPH binding"/>
    <property type="evidence" value="ECO:0007669"/>
    <property type="project" value="TreeGrafter"/>
</dbReference>
<proteinExistence type="predicted"/>
<dbReference type="OrthoDB" id="203908at2759"/>
<dbReference type="Gene3D" id="3.90.180.10">
    <property type="entry name" value="Medium-chain alcohol dehydrogenases, catalytic domain"/>
    <property type="match status" value="1"/>
</dbReference>
<keyword evidence="2" id="KW-0560">Oxidoreductase</keyword>
<dbReference type="PANTHER" id="PTHR48106">
    <property type="entry name" value="QUINONE OXIDOREDUCTASE PIG3-RELATED"/>
    <property type="match status" value="1"/>
</dbReference>
<evidence type="ECO:0000256" key="2">
    <source>
        <dbReference type="ARBA" id="ARBA00023002"/>
    </source>
</evidence>
<dbReference type="SMART" id="SM00829">
    <property type="entry name" value="PKS_ER"/>
    <property type="match status" value="1"/>
</dbReference>
<dbReference type="InterPro" id="IPR011032">
    <property type="entry name" value="GroES-like_sf"/>
</dbReference>
<organism evidence="4 5">
    <name type="scientific">Botryotinia convoluta</name>
    <dbReference type="NCBI Taxonomy" id="54673"/>
    <lineage>
        <taxon>Eukaryota</taxon>
        <taxon>Fungi</taxon>
        <taxon>Dikarya</taxon>
        <taxon>Ascomycota</taxon>
        <taxon>Pezizomycotina</taxon>
        <taxon>Leotiomycetes</taxon>
        <taxon>Helotiales</taxon>
        <taxon>Sclerotiniaceae</taxon>
        <taxon>Botryotinia</taxon>
    </lineage>
</organism>
<dbReference type="InterPro" id="IPR013154">
    <property type="entry name" value="ADH-like_N"/>
</dbReference>
<keyword evidence="5" id="KW-1185">Reference proteome</keyword>
<feature type="domain" description="Enoyl reductase (ER)" evidence="3">
    <location>
        <begin position="15"/>
        <end position="329"/>
    </location>
</feature>
<evidence type="ECO:0000256" key="1">
    <source>
        <dbReference type="ARBA" id="ARBA00022857"/>
    </source>
</evidence>
<protein>
    <recommendedName>
        <fullName evidence="3">Enoyl reductase (ER) domain-containing protein</fullName>
    </recommendedName>
</protein>